<dbReference type="Pfam" id="PF13660">
    <property type="entry name" value="DUF4147"/>
    <property type="match status" value="1"/>
</dbReference>
<keyword evidence="3" id="KW-0560">Oxidoreductase</keyword>
<dbReference type="InterPro" id="IPR039760">
    <property type="entry name" value="MOFRL_protein"/>
</dbReference>
<dbReference type="Gene3D" id="3.40.1480.10">
    <property type="entry name" value="MOFRL domain"/>
    <property type="match status" value="1"/>
</dbReference>
<protein>
    <submittedName>
        <fullName evidence="3">Hydroxypyruvate reductase</fullName>
        <ecNumber evidence="3">1.1.1.81</ecNumber>
    </submittedName>
</protein>
<dbReference type="GO" id="GO:0005737">
    <property type="term" value="C:cytoplasm"/>
    <property type="evidence" value="ECO:0007669"/>
    <property type="project" value="TreeGrafter"/>
</dbReference>
<evidence type="ECO:0000259" key="1">
    <source>
        <dbReference type="Pfam" id="PF05161"/>
    </source>
</evidence>
<dbReference type="InterPro" id="IPR038614">
    <property type="entry name" value="GK_N_sf"/>
</dbReference>
<dbReference type="EMBL" id="UXAW01000059">
    <property type="protein sequence ID" value="VDC27417.1"/>
    <property type="molecule type" value="Genomic_DNA"/>
</dbReference>
<dbReference type="SUPFAM" id="SSF82544">
    <property type="entry name" value="GckA/TtuD-like"/>
    <property type="match status" value="1"/>
</dbReference>
<proteinExistence type="predicted"/>
<dbReference type="EC" id="1.1.1.81" evidence="3"/>
<dbReference type="AlphaFoldDB" id="A0A3P5X7Z6"/>
<sequence length="429" mass="43089">MTNGKGREALRETARHLFDHALRAADPAGALRAALTGSPFPAPAAGGRAIVIAVGKAAMAMAGEAMRHLPPGTEVIIVTNYENAGDPPGSVEGAKVFASGHPVPDENGLAAGEAVAAALSRATAADRVIALISGGGSALLPAPAEGLTLADKVAVNRLLLAGGLEITAMNLIRQNLSRLKGGGMLRLAAPAPVFAWILSDVIGDDLRAIASGPTVAPLGNRADAVRILRGAGIHDDLPPAVRAHLARPESAAVPPPPARNLLIGSNRQSLEAVRAGAEGWPVRIAAEPLTGDVGEAAEAILRAAGEVPKGQAACLVWGGETTVTLRGGGKGGRNQELALRIALAGEDALAGREWVFLSGGTDGRDGPTDAAGGLVDGTSAARMRAAGVDPQALLANNDSYAALAASDDLLITGASGTNVADVQILLIKS</sequence>
<dbReference type="InterPro" id="IPR037035">
    <property type="entry name" value="GK-like_C_sf"/>
</dbReference>
<name>A0A3P5X7Z6_9RHOB</name>
<dbReference type="RefSeq" id="WP_124086287.1">
    <property type="nucleotide sequence ID" value="NZ_UXAW01000059.1"/>
</dbReference>
<evidence type="ECO:0000313" key="4">
    <source>
        <dbReference type="Proteomes" id="UP000277498"/>
    </source>
</evidence>
<dbReference type="InterPro" id="IPR007835">
    <property type="entry name" value="MOFRL"/>
</dbReference>
<gene>
    <name evidence="3" type="primary">ttuD</name>
    <name evidence="3" type="ORF">XINFAN_01876</name>
</gene>
<evidence type="ECO:0000259" key="2">
    <source>
        <dbReference type="Pfam" id="PF13660"/>
    </source>
</evidence>
<feature type="domain" description="MOFRL-associated" evidence="2">
    <location>
        <begin position="14"/>
        <end position="245"/>
    </location>
</feature>
<dbReference type="OrthoDB" id="9766552at2"/>
<dbReference type="Gene3D" id="3.40.50.10180">
    <property type="entry name" value="Glycerate kinase, MOFRL-like N-terminal domain"/>
    <property type="match status" value="1"/>
</dbReference>
<accession>A0A3P5X7Z6</accession>
<dbReference type="PANTHER" id="PTHR12227:SF0">
    <property type="entry name" value="GLYCERATE KINASE"/>
    <property type="match status" value="1"/>
</dbReference>
<keyword evidence="3" id="KW-0670">Pyruvate</keyword>
<reference evidence="3 4" key="1">
    <citation type="submission" date="2018-11" db="EMBL/GenBank/DDBJ databases">
        <authorList>
            <person name="Criscuolo A."/>
        </authorList>
    </citation>
    <scope>NUCLEOTIDE SEQUENCE [LARGE SCALE GENOMIC DNA]</scope>
    <source>
        <strain evidence="3">ACIP111625</strain>
    </source>
</reference>
<organism evidence="3 4">
    <name type="scientific">Pseudogemmobacter humi</name>
    <dbReference type="NCBI Taxonomy" id="2483812"/>
    <lineage>
        <taxon>Bacteria</taxon>
        <taxon>Pseudomonadati</taxon>
        <taxon>Pseudomonadota</taxon>
        <taxon>Alphaproteobacteria</taxon>
        <taxon>Rhodobacterales</taxon>
        <taxon>Paracoccaceae</taxon>
        <taxon>Pseudogemmobacter</taxon>
    </lineage>
</organism>
<dbReference type="InterPro" id="IPR025286">
    <property type="entry name" value="MOFRL_assoc_dom"/>
</dbReference>
<dbReference type="PANTHER" id="PTHR12227">
    <property type="entry name" value="GLYCERATE KINASE"/>
    <property type="match status" value="1"/>
</dbReference>
<dbReference type="Pfam" id="PF05161">
    <property type="entry name" value="MOFRL"/>
    <property type="match status" value="1"/>
</dbReference>
<evidence type="ECO:0000313" key="3">
    <source>
        <dbReference type="EMBL" id="VDC27417.1"/>
    </source>
</evidence>
<dbReference type="GO" id="GO:0016618">
    <property type="term" value="F:hydroxypyruvate reductase [NAD(P)H] activity"/>
    <property type="evidence" value="ECO:0007669"/>
    <property type="project" value="UniProtKB-EC"/>
</dbReference>
<feature type="domain" description="MOFRL" evidence="1">
    <location>
        <begin position="313"/>
        <end position="421"/>
    </location>
</feature>
<keyword evidence="4" id="KW-1185">Reference proteome</keyword>
<dbReference type="Proteomes" id="UP000277498">
    <property type="component" value="Unassembled WGS sequence"/>
</dbReference>
<dbReference type="GO" id="GO:0008887">
    <property type="term" value="F:glycerate kinase activity"/>
    <property type="evidence" value="ECO:0007669"/>
    <property type="project" value="InterPro"/>
</dbReference>